<feature type="region of interest" description="Disordered" evidence="4">
    <location>
        <begin position="1"/>
        <end position="68"/>
    </location>
</feature>
<evidence type="ECO:0000313" key="7">
    <source>
        <dbReference type="Proteomes" id="UP000000314"/>
    </source>
</evidence>
<evidence type="ECO:0000259" key="5">
    <source>
        <dbReference type="PROSITE" id="PS50888"/>
    </source>
</evidence>
<accession>C4QYD2</accession>
<feature type="compositionally biased region" description="Basic and acidic residues" evidence="4">
    <location>
        <begin position="32"/>
        <end position="48"/>
    </location>
</feature>
<dbReference type="EMBL" id="FN392319">
    <property type="protein sequence ID" value="CAY68255.1"/>
    <property type="molecule type" value="Genomic_DNA"/>
</dbReference>
<dbReference type="PANTHER" id="PTHR47787">
    <property type="entry name" value="CENTROMERE-BINDING PROTEIN 1"/>
    <property type="match status" value="1"/>
</dbReference>
<dbReference type="RefSeq" id="XP_002490536.1">
    <property type="nucleotide sequence ID" value="XM_002490491.1"/>
</dbReference>
<dbReference type="InterPro" id="IPR036638">
    <property type="entry name" value="HLH_DNA-bd_sf"/>
</dbReference>
<dbReference type="GO" id="GO:0003677">
    <property type="term" value="F:DNA binding"/>
    <property type="evidence" value="ECO:0007669"/>
    <property type="project" value="UniProtKB-KW"/>
</dbReference>
<dbReference type="AlphaFoldDB" id="C4QYD2"/>
<feature type="region of interest" description="Disordered" evidence="4">
    <location>
        <begin position="113"/>
        <end position="180"/>
    </location>
</feature>
<dbReference type="GO" id="GO:0046983">
    <property type="term" value="F:protein dimerization activity"/>
    <property type="evidence" value="ECO:0007669"/>
    <property type="project" value="InterPro"/>
</dbReference>
<dbReference type="GeneID" id="8196995"/>
<protein>
    <submittedName>
        <fullName evidence="6">Helix-loop-helix protein that binds the motif CACRTG</fullName>
    </submittedName>
</protein>
<dbReference type="OMA" id="REIEHWK"/>
<dbReference type="InParanoid" id="C4QYD2"/>
<dbReference type="Proteomes" id="UP000000314">
    <property type="component" value="Chromosome 1"/>
</dbReference>
<keyword evidence="3" id="KW-0175">Coiled coil</keyword>
<evidence type="ECO:0000256" key="2">
    <source>
        <dbReference type="ARBA" id="ARBA00023242"/>
    </source>
</evidence>
<dbReference type="HOGENOM" id="CLU_046871_2_0_1"/>
<dbReference type="KEGG" id="ppa:PAS_chr1-4_0407"/>
<dbReference type="PANTHER" id="PTHR47787:SF1">
    <property type="entry name" value="CENTROMERE-BINDING PROTEIN 1"/>
    <property type="match status" value="1"/>
</dbReference>
<keyword evidence="2" id="KW-0539">Nucleus</keyword>
<dbReference type="SMART" id="SM00353">
    <property type="entry name" value="HLH"/>
    <property type="match status" value="1"/>
</dbReference>
<dbReference type="SUPFAM" id="SSF47459">
    <property type="entry name" value="HLH, helix-loop-helix DNA-binding domain"/>
    <property type="match status" value="1"/>
</dbReference>
<gene>
    <name evidence="6" type="ordered locus">PAS_chr1-4_0407</name>
</gene>
<feature type="coiled-coil region" evidence="3">
    <location>
        <begin position="235"/>
        <end position="266"/>
    </location>
</feature>
<evidence type="ECO:0000256" key="1">
    <source>
        <dbReference type="ARBA" id="ARBA00023125"/>
    </source>
</evidence>
<evidence type="ECO:0000256" key="3">
    <source>
        <dbReference type="SAM" id="Coils"/>
    </source>
</evidence>
<evidence type="ECO:0000313" key="6">
    <source>
        <dbReference type="EMBL" id="CAY68255.1"/>
    </source>
</evidence>
<dbReference type="Pfam" id="PF00010">
    <property type="entry name" value="HLH"/>
    <property type="match status" value="1"/>
</dbReference>
<dbReference type="Gene3D" id="4.10.280.10">
    <property type="entry name" value="Helix-loop-helix DNA-binding domain"/>
    <property type="match status" value="1"/>
</dbReference>
<feature type="compositionally biased region" description="Polar residues" evidence="4">
    <location>
        <begin position="117"/>
        <end position="134"/>
    </location>
</feature>
<organism evidence="6 7">
    <name type="scientific">Komagataella phaffii (strain GS115 / ATCC 20864)</name>
    <name type="common">Yeast</name>
    <name type="synonym">Pichia pastoris</name>
    <dbReference type="NCBI Taxonomy" id="644223"/>
    <lineage>
        <taxon>Eukaryota</taxon>
        <taxon>Fungi</taxon>
        <taxon>Dikarya</taxon>
        <taxon>Ascomycota</taxon>
        <taxon>Saccharomycotina</taxon>
        <taxon>Pichiomycetes</taxon>
        <taxon>Pichiales</taxon>
        <taxon>Pichiaceae</taxon>
        <taxon>Komagataella</taxon>
    </lineage>
</organism>
<feature type="compositionally biased region" description="Low complexity" evidence="4">
    <location>
        <begin position="144"/>
        <end position="156"/>
    </location>
</feature>
<sequence>MQVNKRHTQTPDHGLKKFKKSPGKLNQGPGGFDHEKNSREQSHSHSDIAIDSALLEQDKDNKGAQNHLSDIRQQVDAATAAAAAAAASVDASASQHAPTASNLLAYQQIFRQHHDGSPSNNHPGSPTQQHSVTSGGPIVNNATASSSAASSGSGYSVKPATGSEEWHKMRKENHKEVERRRRENINHGIKELAALLPTGDSNKAQILKKAVDYIKRLKENENNNIEKWTLEKLITDQAVNELANSNEKLKAELEKAYREIEHWKKVAADNDKSRQ</sequence>
<dbReference type="CDD" id="cd11398">
    <property type="entry name" value="bHLHzip_scCBP1"/>
    <property type="match status" value="1"/>
</dbReference>
<dbReference type="OrthoDB" id="71302at2759"/>
<name>C4QYD2_KOMPG</name>
<keyword evidence="7" id="KW-1185">Reference proteome</keyword>
<reference evidence="6 7" key="1">
    <citation type="journal article" date="2009" name="Nat. Biotechnol.">
        <title>Genome sequence of the recombinant protein production host Pichia pastoris.</title>
        <authorList>
            <person name="De Schutter K."/>
            <person name="Lin Y.C."/>
            <person name="Tiels P."/>
            <person name="Van Hecke A."/>
            <person name="Glinka S."/>
            <person name="Weber-Lehmann J."/>
            <person name="Rouze P."/>
            <person name="Van de Peer Y."/>
            <person name="Callewaert N."/>
        </authorList>
    </citation>
    <scope>NUCLEOTIDE SEQUENCE [LARGE SCALE GENOMIC DNA]</scope>
    <source>
        <strain evidence="7">GS115 / ATCC 20864</strain>
    </source>
</reference>
<dbReference type="eggNOG" id="KOG1318">
    <property type="taxonomic scope" value="Eukaryota"/>
</dbReference>
<proteinExistence type="predicted"/>
<dbReference type="GO" id="GO:0005634">
    <property type="term" value="C:nucleus"/>
    <property type="evidence" value="ECO:0007669"/>
    <property type="project" value="TreeGrafter"/>
</dbReference>
<keyword evidence="1" id="KW-0238">DNA-binding</keyword>
<feature type="domain" description="BHLH" evidence="5">
    <location>
        <begin position="169"/>
        <end position="217"/>
    </location>
</feature>
<dbReference type="STRING" id="644223.C4QYD2"/>
<dbReference type="InterPro" id="IPR047206">
    <property type="entry name" value="bHLHzip_scCBP1-like"/>
</dbReference>
<dbReference type="PROSITE" id="PS50888">
    <property type="entry name" value="BHLH"/>
    <property type="match status" value="1"/>
</dbReference>
<evidence type="ECO:0000256" key="4">
    <source>
        <dbReference type="SAM" id="MobiDB-lite"/>
    </source>
</evidence>
<dbReference type="InterPro" id="IPR011598">
    <property type="entry name" value="bHLH_dom"/>
</dbReference>
<dbReference type="SMR" id="C4QYD2"/>
<dbReference type="GO" id="GO:0003700">
    <property type="term" value="F:DNA-binding transcription factor activity"/>
    <property type="evidence" value="ECO:0007669"/>
    <property type="project" value="InterPro"/>
</dbReference>